<reference evidence="1" key="1">
    <citation type="submission" date="2021-01" db="EMBL/GenBank/DDBJ databases">
        <title>Whole genome shotgun sequence of Virgisporangium ochraceum NBRC 16418.</title>
        <authorList>
            <person name="Komaki H."/>
            <person name="Tamura T."/>
        </authorList>
    </citation>
    <scope>NUCLEOTIDE SEQUENCE</scope>
    <source>
        <strain evidence="1">NBRC 16418</strain>
    </source>
</reference>
<evidence type="ECO:0000313" key="1">
    <source>
        <dbReference type="EMBL" id="GIJ66617.1"/>
    </source>
</evidence>
<evidence type="ECO:0000313" key="2">
    <source>
        <dbReference type="Proteomes" id="UP000635606"/>
    </source>
</evidence>
<name>A0A8J3ZM87_9ACTN</name>
<comment type="caution">
    <text evidence="1">The sequence shown here is derived from an EMBL/GenBank/DDBJ whole genome shotgun (WGS) entry which is preliminary data.</text>
</comment>
<dbReference type="EMBL" id="BOPH01000020">
    <property type="protein sequence ID" value="GIJ66617.1"/>
    <property type="molecule type" value="Genomic_DNA"/>
</dbReference>
<protein>
    <submittedName>
        <fullName evidence="1">Uncharacterized protein</fullName>
    </submittedName>
</protein>
<accession>A0A8J3ZM87</accession>
<proteinExistence type="predicted"/>
<gene>
    <name evidence="1" type="ORF">Voc01_015340</name>
</gene>
<keyword evidence="2" id="KW-1185">Reference proteome</keyword>
<organism evidence="1 2">
    <name type="scientific">Virgisporangium ochraceum</name>
    <dbReference type="NCBI Taxonomy" id="65505"/>
    <lineage>
        <taxon>Bacteria</taxon>
        <taxon>Bacillati</taxon>
        <taxon>Actinomycetota</taxon>
        <taxon>Actinomycetes</taxon>
        <taxon>Micromonosporales</taxon>
        <taxon>Micromonosporaceae</taxon>
        <taxon>Virgisporangium</taxon>
    </lineage>
</organism>
<dbReference type="Proteomes" id="UP000635606">
    <property type="component" value="Unassembled WGS sequence"/>
</dbReference>
<dbReference type="RefSeq" id="WP_203926595.1">
    <property type="nucleotide sequence ID" value="NZ_BOPH01000020.1"/>
</dbReference>
<sequence length="104" mass="11132">MRYRVSVSIGYVAGGALYPEAARASLDAEIARRLAASLEDLDVSVWLGTTVTVAATLRGTAPHELTSPLDALSRLDSCVLRALAVTGQFEEFDVVRRTLDARPA</sequence>
<dbReference type="AlphaFoldDB" id="A0A8J3ZM87"/>